<feature type="domain" description="VQ" evidence="6">
    <location>
        <begin position="18"/>
        <end position="41"/>
    </location>
</feature>
<evidence type="ECO:0000256" key="4">
    <source>
        <dbReference type="SAM" id="Coils"/>
    </source>
</evidence>
<dbReference type="GO" id="GO:0005634">
    <property type="term" value="C:nucleus"/>
    <property type="evidence" value="ECO:0007669"/>
    <property type="project" value="UniProtKB-SubCell"/>
</dbReference>
<comment type="caution">
    <text evidence="7">The sequence shown here is derived from an EMBL/GenBank/DDBJ whole genome shotgun (WGS) entry which is preliminary data.</text>
</comment>
<feature type="region of interest" description="Disordered" evidence="5">
    <location>
        <begin position="36"/>
        <end position="57"/>
    </location>
</feature>
<dbReference type="Proteomes" id="UP000796880">
    <property type="component" value="Unassembled WGS sequence"/>
</dbReference>
<evidence type="ECO:0000256" key="5">
    <source>
        <dbReference type="SAM" id="MobiDB-lite"/>
    </source>
</evidence>
<sequence>MDRAATTTQGTAGCKPLTTFVQTDTHTFREVVQRLTGPSDHHHHHQSNNNNASTNPALQDQVVGHSKMMMMGTSTSSVKRTTSKLHERRQCMRPKLEIVKPNFYFKPAESFSPTKAPSPLGTPSSIISKLSIQENKAEAEEAVAVLNRQEEERAIKERRFYLHPSPREPRQLGGGDTTTNQVPQLLTLFPLSSPRDATADDHNP</sequence>
<dbReference type="InterPro" id="IPR039611">
    <property type="entry name" value="VQ_4/11/13/19/31/33"/>
</dbReference>
<evidence type="ECO:0000256" key="1">
    <source>
        <dbReference type="ARBA" id="ARBA00004123"/>
    </source>
</evidence>
<evidence type="ECO:0000256" key="3">
    <source>
        <dbReference type="ARBA" id="ARBA00023242"/>
    </source>
</evidence>
<feature type="region of interest" description="Disordered" evidence="5">
    <location>
        <begin position="160"/>
        <end position="204"/>
    </location>
</feature>
<keyword evidence="3" id="KW-0539">Nucleus</keyword>
<feature type="compositionally biased region" description="Basic and acidic residues" evidence="5">
    <location>
        <begin position="160"/>
        <end position="170"/>
    </location>
</feature>
<dbReference type="PANTHER" id="PTHR33402">
    <property type="entry name" value="VQ MOTIF-CONTAINING PROTEIN 11-LIKE"/>
    <property type="match status" value="1"/>
</dbReference>
<dbReference type="Pfam" id="PF05678">
    <property type="entry name" value="VQ"/>
    <property type="match status" value="1"/>
</dbReference>
<dbReference type="EMBL" id="VOIH02000006">
    <property type="protein sequence ID" value="KAF3444207.1"/>
    <property type="molecule type" value="Genomic_DNA"/>
</dbReference>
<evidence type="ECO:0000256" key="2">
    <source>
        <dbReference type="ARBA" id="ARBA00022553"/>
    </source>
</evidence>
<dbReference type="AlphaFoldDB" id="A0A8K0H1Z8"/>
<dbReference type="OrthoDB" id="783357at2759"/>
<reference evidence="7" key="1">
    <citation type="submission" date="2020-03" db="EMBL/GenBank/DDBJ databases">
        <title>A high-quality chromosome-level genome assembly of a woody plant with both climbing and erect habits, Rhamnella rubrinervis.</title>
        <authorList>
            <person name="Lu Z."/>
            <person name="Yang Y."/>
            <person name="Zhu X."/>
            <person name="Sun Y."/>
        </authorList>
    </citation>
    <scope>NUCLEOTIDE SEQUENCE</scope>
    <source>
        <strain evidence="7">BYM</strain>
        <tissue evidence="7">Leaf</tissue>
    </source>
</reference>
<evidence type="ECO:0000313" key="8">
    <source>
        <dbReference type="Proteomes" id="UP000796880"/>
    </source>
</evidence>
<protein>
    <recommendedName>
        <fullName evidence="6">VQ domain-containing protein</fullName>
    </recommendedName>
</protein>
<name>A0A8K0H1Z8_9ROSA</name>
<evidence type="ECO:0000313" key="7">
    <source>
        <dbReference type="EMBL" id="KAF3444207.1"/>
    </source>
</evidence>
<comment type="subcellular location">
    <subcellularLocation>
        <location evidence="1">Nucleus</location>
    </subcellularLocation>
</comment>
<gene>
    <name evidence="7" type="ORF">FNV43_RR13897</name>
</gene>
<accession>A0A8K0H1Z8</accession>
<feature type="coiled-coil region" evidence="4">
    <location>
        <begin position="129"/>
        <end position="159"/>
    </location>
</feature>
<dbReference type="PANTHER" id="PTHR33402:SF22">
    <property type="entry name" value="VQ MOTIF-CONTAINING PROTEIN 31"/>
    <property type="match status" value="1"/>
</dbReference>
<organism evidence="7 8">
    <name type="scientific">Rhamnella rubrinervis</name>
    <dbReference type="NCBI Taxonomy" id="2594499"/>
    <lineage>
        <taxon>Eukaryota</taxon>
        <taxon>Viridiplantae</taxon>
        <taxon>Streptophyta</taxon>
        <taxon>Embryophyta</taxon>
        <taxon>Tracheophyta</taxon>
        <taxon>Spermatophyta</taxon>
        <taxon>Magnoliopsida</taxon>
        <taxon>eudicotyledons</taxon>
        <taxon>Gunneridae</taxon>
        <taxon>Pentapetalae</taxon>
        <taxon>rosids</taxon>
        <taxon>fabids</taxon>
        <taxon>Rosales</taxon>
        <taxon>Rhamnaceae</taxon>
        <taxon>rhamnoid group</taxon>
        <taxon>Rhamneae</taxon>
        <taxon>Rhamnella</taxon>
    </lineage>
</organism>
<keyword evidence="4" id="KW-0175">Coiled coil</keyword>
<dbReference type="InterPro" id="IPR008889">
    <property type="entry name" value="VQ"/>
</dbReference>
<keyword evidence="2" id="KW-0597">Phosphoprotein</keyword>
<keyword evidence="8" id="KW-1185">Reference proteome</keyword>
<evidence type="ECO:0000259" key="6">
    <source>
        <dbReference type="Pfam" id="PF05678"/>
    </source>
</evidence>
<proteinExistence type="predicted"/>